<dbReference type="InterPro" id="IPR007138">
    <property type="entry name" value="ABM_dom"/>
</dbReference>
<dbReference type="PANTHER" id="PTHR40624">
    <property type="entry name" value="BIOSYNTHESIS MONOOXYGENASE, PUTATIVE (AFU_ORTHOLOGUE AFUA_1G12025)-RELATED"/>
    <property type="match status" value="1"/>
</dbReference>
<name>A0ABR3YVQ5_9PEZI</name>
<protein>
    <recommendedName>
        <fullName evidence="1">ABM domain-containing protein</fullName>
    </recommendedName>
</protein>
<dbReference type="PANTHER" id="PTHR40624:SF1">
    <property type="entry name" value="BIOSYNTHESIS MONOOXYGENASE, PUTATIVE (AFU_ORTHOLOGUE AFUA_1G12025)-RELATED"/>
    <property type="match status" value="1"/>
</dbReference>
<proteinExistence type="predicted"/>
<reference evidence="2 3" key="1">
    <citation type="journal article" date="2024" name="IMA Fungus">
        <title>IMA Genome - F19 : A genome assembly and annotation guide to empower mycologists, including annotated draft genome sequences of Ceratocystis pirilliformis, Diaporthe australafricana, Fusarium ophioides, Paecilomyces lecythidis, and Sporothrix stenoceras.</title>
        <authorList>
            <person name="Aylward J."/>
            <person name="Wilson A.M."/>
            <person name="Visagie C.M."/>
            <person name="Spraker J."/>
            <person name="Barnes I."/>
            <person name="Buitendag C."/>
            <person name="Ceriani C."/>
            <person name="Del Mar Angel L."/>
            <person name="du Plessis D."/>
            <person name="Fuchs T."/>
            <person name="Gasser K."/>
            <person name="Kramer D."/>
            <person name="Li W."/>
            <person name="Munsamy K."/>
            <person name="Piso A."/>
            <person name="Price J.L."/>
            <person name="Sonnekus B."/>
            <person name="Thomas C."/>
            <person name="van der Nest A."/>
            <person name="van Dijk A."/>
            <person name="van Heerden A."/>
            <person name="van Vuuren N."/>
            <person name="Yilmaz N."/>
            <person name="Duong T.A."/>
            <person name="van der Merwe N.A."/>
            <person name="Wingfield M.J."/>
            <person name="Wingfield B.D."/>
        </authorList>
    </citation>
    <scope>NUCLEOTIDE SEQUENCE [LARGE SCALE GENOMIC DNA]</scope>
    <source>
        <strain evidence="2 3">CMW 5346</strain>
    </source>
</reference>
<dbReference type="EMBL" id="JAWCUI010000044">
    <property type="protein sequence ID" value="KAL1892464.1"/>
    <property type="molecule type" value="Genomic_DNA"/>
</dbReference>
<evidence type="ECO:0000313" key="3">
    <source>
        <dbReference type="Proteomes" id="UP001583186"/>
    </source>
</evidence>
<dbReference type="PROSITE" id="PS51725">
    <property type="entry name" value="ABM"/>
    <property type="match status" value="1"/>
</dbReference>
<accession>A0ABR3YVQ5</accession>
<evidence type="ECO:0000313" key="2">
    <source>
        <dbReference type="EMBL" id="KAL1892464.1"/>
    </source>
</evidence>
<evidence type="ECO:0000259" key="1">
    <source>
        <dbReference type="PROSITE" id="PS51725"/>
    </source>
</evidence>
<gene>
    <name evidence="2" type="ORF">Sste5346_006974</name>
</gene>
<sequence length="110" mass="11772">MAPIHMTAVIAPAEGKIDRLEELLVAHAEYARANEPGTLHYDVQRGVNRETGAETLIVWERYADKAAEAAHFNNDAFSKLIQTLGAEALTTGAPSVYVTSSAGGIANYNS</sequence>
<organism evidence="2 3">
    <name type="scientific">Sporothrix stenoceras</name>
    <dbReference type="NCBI Taxonomy" id="5173"/>
    <lineage>
        <taxon>Eukaryota</taxon>
        <taxon>Fungi</taxon>
        <taxon>Dikarya</taxon>
        <taxon>Ascomycota</taxon>
        <taxon>Pezizomycotina</taxon>
        <taxon>Sordariomycetes</taxon>
        <taxon>Sordariomycetidae</taxon>
        <taxon>Ophiostomatales</taxon>
        <taxon>Ophiostomataceae</taxon>
        <taxon>Sporothrix</taxon>
    </lineage>
</organism>
<dbReference type="Pfam" id="PF03992">
    <property type="entry name" value="ABM"/>
    <property type="match status" value="1"/>
</dbReference>
<dbReference type="Gene3D" id="3.30.70.100">
    <property type="match status" value="1"/>
</dbReference>
<keyword evidence="3" id="KW-1185">Reference proteome</keyword>
<dbReference type="SUPFAM" id="SSF54909">
    <property type="entry name" value="Dimeric alpha+beta barrel"/>
    <property type="match status" value="1"/>
</dbReference>
<comment type="caution">
    <text evidence="2">The sequence shown here is derived from an EMBL/GenBank/DDBJ whole genome shotgun (WGS) entry which is preliminary data.</text>
</comment>
<dbReference type="InterPro" id="IPR011008">
    <property type="entry name" value="Dimeric_a/b-barrel"/>
</dbReference>
<dbReference type="Proteomes" id="UP001583186">
    <property type="component" value="Unassembled WGS sequence"/>
</dbReference>
<feature type="domain" description="ABM" evidence="1">
    <location>
        <begin position="4"/>
        <end position="98"/>
    </location>
</feature>